<protein>
    <submittedName>
        <fullName evidence="3">Uncharacterized protein</fullName>
    </submittedName>
</protein>
<dbReference type="PANTHER" id="PTHR12526:SF630">
    <property type="entry name" value="GLYCOSYLTRANSFERASE"/>
    <property type="match status" value="1"/>
</dbReference>
<accession>A0A0F5JAB4</accession>
<comment type="caution">
    <text evidence="3">The sequence shown here is derived from an EMBL/GenBank/DDBJ whole genome shotgun (WGS) entry which is preliminary data.</text>
</comment>
<reference evidence="3 4" key="1">
    <citation type="submission" date="2013-04" db="EMBL/GenBank/DDBJ databases">
        <title>The Genome Sequence of Parabacteroides goldsteinii DSM 19448.</title>
        <authorList>
            <consortium name="The Broad Institute Genomics Platform"/>
            <person name="Earl A."/>
            <person name="Ward D."/>
            <person name="Feldgarden M."/>
            <person name="Gevers D."/>
            <person name="Martens E."/>
            <person name="Sakamoto M."/>
            <person name="Benno Y."/>
            <person name="Song Y."/>
            <person name="Liu C."/>
            <person name="Lee J."/>
            <person name="Bolanos M."/>
            <person name="Vaisanen M.L."/>
            <person name="Finegold S.M."/>
            <person name="Walker B."/>
            <person name="Young S."/>
            <person name="Zeng Q."/>
            <person name="Gargeya S."/>
            <person name="Fitzgerald M."/>
            <person name="Haas B."/>
            <person name="Abouelleil A."/>
            <person name="Allen A.W."/>
            <person name="Alvarado L."/>
            <person name="Arachchi H.M."/>
            <person name="Berlin A.M."/>
            <person name="Chapman S.B."/>
            <person name="Gainer-Dewar J."/>
            <person name="Goldberg J."/>
            <person name="Griggs A."/>
            <person name="Gujja S."/>
            <person name="Hansen M."/>
            <person name="Howarth C."/>
            <person name="Imamovic A."/>
            <person name="Ireland A."/>
            <person name="Larimer J."/>
            <person name="McCowan C."/>
            <person name="Murphy C."/>
            <person name="Pearson M."/>
            <person name="Poon T.W."/>
            <person name="Priest M."/>
            <person name="Roberts A."/>
            <person name="Saif S."/>
            <person name="Shea T."/>
            <person name="Sisk P."/>
            <person name="Sykes S."/>
            <person name="Wortman J."/>
            <person name="Nusbaum C."/>
            <person name="Birren B."/>
        </authorList>
    </citation>
    <scope>NUCLEOTIDE SEQUENCE [LARGE SCALE GENOMIC DNA]</scope>
    <source>
        <strain evidence="3 4">DSM 19448</strain>
    </source>
</reference>
<dbReference type="AlphaFoldDB" id="A0A0F5JAB4"/>
<dbReference type="PANTHER" id="PTHR12526">
    <property type="entry name" value="GLYCOSYLTRANSFERASE"/>
    <property type="match status" value="1"/>
</dbReference>
<gene>
    <name evidence="3" type="ORF">HMPREF1535_02584</name>
</gene>
<dbReference type="Gene3D" id="3.90.550.10">
    <property type="entry name" value="Spore Coat Polysaccharide Biosynthesis Protein SpsA, Chain A"/>
    <property type="match status" value="1"/>
</dbReference>
<evidence type="ECO:0000313" key="3">
    <source>
        <dbReference type="EMBL" id="KKB54831.1"/>
    </source>
</evidence>
<evidence type="ECO:0000259" key="2">
    <source>
        <dbReference type="Pfam" id="PF00535"/>
    </source>
</evidence>
<dbReference type="SUPFAM" id="SSF53448">
    <property type="entry name" value="Nucleotide-diphospho-sugar transferases"/>
    <property type="match status" value="1"/>
</dbReference>
<organism evidence="3 4">
    <name type="scientific">Parabacteroides goldsteinii DSM 19448 = WAL 12034</name>
    <dbReference type="NCBI Taxonomy" id="927665"/>
    <lineage>
        <taxon>Bacteria</taxon>
        <taxon>Pseudomonadati</taxon>
        <taxon>Bacteroidota</taxon>
        <taxon>Bacteroidia</taxon>
        <taxon>Bacteroidales</taxon>
        <taxon>Tannerellaceae</taxon>
        <taxon>Parabacteroides</taxon>
    </lineage>
</organism>
<dbReference type="SUPFAM" id="SSF53756">
    <property type="entry name" value="UDP-Glycosyltransferase/glycogen phosphorylase"/>
    <property type="match status" value="1"/>
</dbReference>
<dbReference type="RefSeq" id="WP_009859589.1">
    <property type="nucleotide sequence ID" value="NZ_KQ033912.1"/>
</dbReference>
<dbReference type="HOGENOM" id="CLU_434664_0_0_10"/>
<evidence type="ECO:0000259" key="1">
    <source>
        <dbReference type="Pfam" id="PF00534"/>
    </source>
</evidence>
<evidence type="ECO:0000313" key="4">
    <source>
        <dbReference type="Proteomes" id="UP000033047"/>
    </source>
</evidence>
<sequence>MPEISIILKVDDGNRYLQEAVNNVFMQSFSDFELLVLKEGANYEDTLDGMDTIDMRLRILNVVSFEEPGVWGQVMESIKGKYVVLMDAGHLMVPRKLHTQFSFMEDHRDVDVCGTWVTENGNSGVNYFYQVRHNDIVIEMLFSKAIYTQSVIMRKSVFGEFLKTCLGKIQRHECVEYYEIWTDLIMKGYLFANIPEVLLDIRTGENVSLFADPSLRRVDLRYVQCCYLDYLMNKIIELDPAYFDFLNSAVELQNSNKLTFEECKGLVRNVYSHIREKEEIHLKDGKIRILFCIDTLGGGGAEKLLIDILKRFDYEKYAVDLLVLFEEGIYFADIPEEVSWFFPGSEKVKNRFYDIEIAFLEGLAVKYIAERGSVAVKVAWVHADLCNYHWTKRYYENDEHEYSIFQRMDKIVFVSDNVKEQYIKLFGDAKSELLVIYNLIDRSELLSKWDCVGITKRKFTLCSIGRLTPVKGYLLLIQAVRRLVEDGLDFDLWIVGEGEQRVKLEELIKEFSLDDIVFLRGYHKNPIPFLKEADVFVSSSLSEGFPLVICEALCLGLPVVATKNAGSEEILGKGKYGLLTEQDEFLLYKALKAVIENVALRDDLRNKALERAELFNESTIMDQIYTVLG</sequence>
<dbReference type="STRING" id="927665.HMPREF1535_02584"/>
<name>A0A0F5JAB4_9BACT</name>
<dbReference type="Pfam" id="PF00534">
    <property type="entry name" value="Glycos_transf_1"/>
    <property type="match status" value="1"/>
</dbReference>
<feature type="domain" description="Glycosyltransferase 2-like" evidence="2">
    <location>
        <begin position="15"/>
        <end position="130"/>
    </location>
</feature>
<dbReference type="PATRIC" id="fig|927665.4.peg.2659"/>
<dbReference type="InterPro" id="IPR001173">
    <property type="entry name" value="Glyco_trans_2-like"/>
</dbReference>
<dbReference type="GO" id="GO:0016757">
    <property type="term" value="F:glycosyltransferase activity"/>
    <property type="evidence" value="ECO:0007669"/>
    <property type="project" value="InterPro"/>
</dbReference>
<dbReference type="CDD" id="cd00761">
    <property type="entry name" value="Glyco_tranf_GTA_type"/>
    <property type="match status" value="1"/>
</dbReference>
<dbReference type="EMBL" id="AQHV01000012">
    <property type="protein sequence ID" value="KKB54831.1"/>
    <property type="molecule type" value="Genomic_DNA"/>
</dbReference>
<proteinExistence type="predicted"/>
<dbReference type="InterPro" id="IPR029044">
    <property type="entry name" value="Nucleotide-diphossugar_trans"/>
</dbReference>
<dbReference type="InterPro" id="IPR001296">
    <property type="entry name" value="Glyco_trans_1"/>
</dbReference>
<dbReference type="Proteomes" id="UP000033047">
    <property type="component" value="Unassembled WGS sequence"/>
</dbReference>
<dbReference type="Pfam" id="PF00535">
    <property type="entry name" value="Glycos_transf_2"/>
    <property type="match status" value="1"/>
</dbReference>
<dbReference type="CDD" id="cd03811">
    <property type="entry name" value="GT4_GT28_WabH-like"/>
    <property type="match status" value="1"/>
</dbReference>
<dbReference type="Gene3D" id="3.40.50.2000">
    <property type="entry name" value="Glycogen Phosphorylase B"/>
    <property type="match status" value="2"/>
</dbReference>
<feature type="domain" description="Glycosyl transferase family 1" evidence="1">
    <location>
        <begin position="454"/>
        <end position="609"/>
    </location>
</feature>